<dbReference type="PANTHER" id="PTHR41259:SF1">
    <property type="entry name" value="DOUBLE-STRAND BREAK REPAIR RAD50 ATPASE, PUTATIVE-RELATED"/>
    <property type="match status" value="1"/>
</dbReference>
<dbReference type="STRING" id="1423751.FC38_GL000292"/>
<evidence type="ECO:0000313" key="5">
    <source>
        <dbReference type="EMBL" id="KRN12817.1"/>
    </source>
</evidence>
<reference evidence="5 7" key="2">
    <citation type="journal article" date="2015" name="Genome Announc.">
        <title>Expanding the biotechnology potential of lactobacilli through comparative genomics of 213 strains and associated genera.</title>
        <authorList>
            <person name="Sun Z."/>
            <person name="Harris H.M."/>
            <person name="McCann A."/>
            <person name="Guo C."/>
            <person name="Argimon S."/>
            <person name="Zhang W."/>
            <person name="Yang X."/>
            <person name="Jeffery I.B."/>
            <person name="Cooney J.C."/>
            <person name="Kagawa T.F."/>
            <person name="Liu W."/>
            <person name="Song Y."/>
            <person name="Salvetti E."/>
            <person name="Wrobel A."/>
            <person name="Rasinkangas P."/>
            <person name="Parkhill J."/>
            <person name="Rea M.C."/>
            <person name="O'Sullivan O."/>
            <person name="Ritari J."/>
            <person name="Douillard F.P."/>
            <person name="Paul Ross R."/>
            <person name="Yang R."/>
            <person name="Briner A.E."/>
            <person name="Felis G.E."/>
            <person name="de Vos W.M."/>
            <person name="Barrangou R."/>
            <person name="Klaenhammer T.R."/>
            <person name="Caufield P.W."/>
            <person name="Cui Y."/>
            <person name="Zhang H."/>
            <person name="O'Toole P.W."/>
        </authorList>
    </citation>
    <scope>NUCLEOTIDE SEQUENCE [LARGE SCALE GENOMIC DNA]</scope>
    <source>
        <strain evidence="5 7">DSM 23908</strain>
    </source>
</reference>
<feature type="coiled-coil region" evidence="1">
    <location>
        <begin position="611"/>
        <end position="638"/>
    </location>
</feature>
<evidence type="ECO:0000256" key="1">
    <source>
        <dbReference type="SAM" id="Coils"/>
    </source>
</evidence>
<feature type="coiled-coil region" evidence="1">
    <location>
        <begin position="191"/>
        <end position="242"/>
    </location>
</feature>
<protein>
    <submittedName>
        <fullName evidence="4 5">DNA repair ATPase</fullName>
    </submittedName>
</protein>
<dbReference type="OrthoDB" id="9764467at2"/>
<accession>I7LFY0</accession>
<gene>
    <name evidence="4" type="ORF">BN52_02350</name>
    <name evidence="5" type="ORF">FC38_GL000292</name>
</gene>
<keyword evidence="2" id="KW-0472">Membrane</keyword>
<dbReference type="EMBL" id="CAKC01000048">
    <property type="protein sequence ID" value="CCI87093.1"/>
    <property type="molecule type" value="Genomic_DNA"/>
</dbReference>
<comment type="caution">
    <text evidence="4">The sequence shown here is derived from an EMBL/GenBank/DDBJ whole genome shotgun (WGS) entry which is preliminary data.</text>
</comment>
<organism evidence="4 6">
    <name type="scientific">Lactobacillus gigeriorum DSM 23908 = CRBIP 24.85</name>
    <dbReference type="NCBI Taxonomy" id="1423751"/>
    <lineage>
        <taxon>Bacteria</taxon>
        <taxon>Bacillati</taxon>
        <taxon>Bacillota</taxon>
        <taxon>Bacilli</taxon>
        <taxon>Lactobacillales</taxon>
        <taxon>Lactobacillaceae</taxon>
        <taxon>Lactobacillus</taxon>
    </lineage>
</organism>
<keyword evidence="7" id="KW-1185">Reference proteome</keyword>
<dbReference type="EMBL" id="AYZO01000011">
    <property type="protein sequence ID" value="KRN12817.1"/>
    <property type="molecule type" value="Genomic_DNA"/>
</dbReference>
<feature type="transmembrane region" description="Helical" evidence="2">
    <location>
        <begin position="392"/>
        <end position="425"/>
    </location>
</feature>
<dbReference type="InterPro" id="IPR027417">
    <property type="entry name" value="P-loop_NTPase"/>
</dbReference>
<evidence type="ECO:0000259" key="3">
    <source>
        <dbReference type="Pfam" id="PF13514"/>
    </source>
</evidence>
<dbReference type="Pfam" id="PF13514">
    <property type="entry name" value="AAA_27"/>
    <property type="match status" value="1"/>
</dbReference>
<proteinExistence type="predicted"/>
<dbReference type="AlphaFoldDB" id="I7LFY0"/>
<keyword evidence="1" id="KW-0175">Coiled coil</keyword>
<feature type="domain" description="YhaN AAA" evidence="3">
    <location>
        <begin position="1"/>
        <end position="208"/>
    </location>
</feature>
<sequence length="819" mass="94171">MKLRKIKIVNFGKFSNQEFDLATDQLAVFFGENEAGKSTLVAFIKQILFGFYLKNNSSSFFEDYAPLANLSPMGGSLFFENEAGQTYELERLWAKGNKTKRGILTVRIDGQEVPEATFYDQISNIDGNFYADSFIYNLTTLSQISNLKQKDLLERIYFLGMSQSNQLLALRDGFSKEAQNLFKPTGKKPIVNQDLNAVTEAEEELETTKSEYLAYQTNEQALMAKNKEVESQETQIAKLRYKLNDLHKLQEQSENYKRLQTLQAQIKPLKFDQDQYQEAQRLSQQQQNLVLMSKNLQQQQGAVKKVDEDWLKQAQECENQQSESFYWQTQLQLAEQKSMRLTQEIQQMEALNDDLAQISQLNSDQIKQMQAEKRAYQEVRDQAAKNKVNYSWMVIPLMLIGWLIFQFKLLGLAISITILAFVWWMQKYFSQQAGKQQEQKLASLREQFNHKYQLEIEKVEVDQVASQLAQYQAKKAELVANEQELAADHEKIAAYLQKLQMLLGYQVTDLHSGYSDLKAKLTDAKDQTEKLRQTQQNLDLNQTELSKIEMQLQVLLTKAQVSNMTDYDNLYQAALEQTSLQTQIDALKSSLGENLERLSQMPDFTLLNDKAQECQAELSKLISELSSTKAEVAELRVRQENIANSEKVFMAKQNLANRENQLIKSSQEYLANLLAASIVDRALELASNERFPKMVAYAKKYFKLLTGGRYTDIILDNKLQVVRLDGKKLKVPFLSRGTAEQLYFALKLAFVEQVSDQINLPILIDDSFVNFDEQRIGYIEQLVNKISEHNQVLIFTAQKSLVSQLKQKPVILMKGSENA</sequence>
<dbReference type="Proteomes" id="UP000009326">
    <property type="component" value="Unassembled WGS sequence"/>
</dbReference>
<dbReference type="Gene3D" id="3.40.50.300">
    <property type="entry name" value="P-loop containing nucleotide triphosphate hydrolases"/>
    <property type="match status" value="2"/>
</dbReference>
<feature type="coiled-coil region" evidence="1">
    <location>
        <begin position="331"/>
        <end position="386"/>
    </location>
</feature>
<feature type="coiled-coil region" evidence="1">
    <location>
        <begin position="514"/>
        <end position="551"/>
    </location>
</feature>
<dbReference type="InterPro" id="IPR038734">
    <property type="entry name" value="YhaN_AAA"/>
</dbReference>
<evidence type="ECO:0000313" key="6">
    <source>
        <dbReference type="Proteomes" id="UP000009326"/>
    </source>
</evidence>
<dbReference type="RefSeq" id="WP_008473217.1">
    <property type="nucleotide sequence ID" value="NZ_AYZO01000011.1"/>
</dbReference>
<evidence type="ECO:0000313" key="4">
    <source>
        <dbReference type="EMBL" id="CCI87093.1"/>
    </source>
</evidence>
<dbReference type="Proteomes" id="UP000051521">
    <property type="component" value="Unassembled WGS sequence"/>
</dbReference>
<keyword evidence="2" id="KW-0812">Transmembrane</keyword>
<feature type="coiled-coil region" evidence="1">
    <location>
        <begin position="454"/>
        <end position="488"/>
    </location>
</feature>
<dbReference type="PANTHER" id="PTHR41259">
    <property type="entry name" value="DOUBLE-STRAND BREAK REPAIR RAD50 ATPASE, PUTATIVE-RELATED"/>
    <property type="match status" value="1"/>
</dbReference>
<evidence type="ECO:0000256" key="2">
    <source>
        <dbReference type="SAM" id="Phobius"/>
    </source>
</evidence>
<name>I7LFY0_9LACO</name>
<reference evidence="4 6" key="1">
    <citation type="submission" date="2012-06" db="EMBL/GenBank/DDBJ databases">
        <title>Draft genome sequence of Lactobacillus gigeriorum CRBIP 24.85T, isolated from chicken crop.</title>
        <authorList>
            <person name="Cousin S."/>
            <person name="Ma L."/>
            <person name="Creno S."/>
            <person name="Clermont D."/>
            <person name="Loux V."/>
            <person name="Bizet C."/>
            <person name="Bouchier C."/>
        </authorList>
    </citation>
    <scope>NUCLEOTIDE SEQUENCE [LARGE SCALE GENOMIC DNA]</scope>
    <source>
        <strain evidence="6">CRBIP 24.85T</strain>
        <strain evidence="4">Type strain: CRBIP 24.85</strain>
    </source>
</reference>
<dbReference type="SUPFAM" id="SSF52540">
    <property type="entry name" value="P-loop containing nucleoside triphosphate hydrolases"/>
    <property type="match status" value="1"/>
</dbReference>
<keyword evidence="2" id="KW-1133">Transmembrane helix</keyword>
<evidence type="ECO:0000313" key="7">
    <source>
        <dbReference type="Proteomes" id="UP000051521"/>
    </source>
</evidence>
<dbReference type="PATRIC" id="fig|1423751.3.peg.308"/>